<keyword evidence="2" id="KW-1185">Reference proteome</keyword>
<gene>
    <name evidence="1" type="ordered locus">CC_3097</name>
</gene>
<dbReference type="Proteomes" id="UP000001816">
    <property type="component" value="Chromosome"/>
</dbReference>
<dbReference type="BioCyc" id="CAULO:CC3097-MONOMER"/>
<dbReference type="EnsemblBacteria" id="AAK25059">
    <property type="protein sequence ID" value="AAK25059"/>
    <property type="gene ID" value="CC_3097"/>
</dbReference>
<evidence type="ECO:0000313" key="1">
    <source>
        <dbReference type="EMBL" id="AAK25059.1"/>
    </source>
</evidence>
<dbReference type="AlphaFoldDB" id="Q9A3V4"/>
<evidence type="ECO:0000313" key="2">
    <source>
        <dbReference type="Proteomes" id="UP000001816"/>
    </source>
</evidence>
<name>Q9A3V4_CAUVC</name>
<accession>Q9A3V4</accession>
<protein>
    <submittedName>
        <fullName evidence="1">Uncharacterized protein</fullName>
    </submittedName>
</protein>
<dbReference type="PIR" id="G87632">
    <property type="entry name" value="G87632"/>
</dbReference>
<sequence length="153" mass="16852">MVSPSRIWPPQLTTPVTMAASIPAHRPRTVRPSSIQATRPIMPAFTTSRNRPRVAKVRGKVSRVTIGRTTALTMPSSRPAMSRVFQPSAETPGTIWVASHKPKAAISRRKMRRTMTSLQLQPQRVQTIAAFVQYPSPKLGHYKCVTALQTAAA</sequence>
<dbReference type="HOGENOM" id="CLU_1709945_0_0_5"/>
<dbReference type="EMBL" id="AE005673">
    <property type="protein sequence ID" value="AAK25059.1"/>
    <property type="molecule type" value="Genomic_DNA"/>
</dbReference>
<organism evidence="1 2">
    <name type="scientific">Caulobacter vibrioides (strain ATCC 19089 / CIP 103742 / CB 15)</name>
    <name type="common">Caulobacter crescentus</name>
    <dbReference type="NCBI Taxonomy" id="190650"/>
    <lineage>
        <taxon>Bacteria</taxon>
        <taxon>Pseudomonadati</taxon>
        <taxon>Pseudomonadota</taxon>
        <taxon>Alphaproteobacteria</taxon>
        <taxon>Caulobacterales</taxon>
        <taxon>Caulobacteraceae</taxon>
        <taxon>Caulobacter</taxon>
    </lineage>
</organism>
<dbReference type="KEGG" id="ccr:CC_3097"/>
<dbReference type="STRING" id="190650.CC_3097"/>
<reference evidence="1 2" key="1">
    <citation type="journal article" date="2001" name="Proc. Natl. Acad. Sci. U.S.A.">
        <title>Complete genome sequence of Caulobacter crescentus.</title>
        <authorList>
            <person name="Nierman W.C."/>
            <person name="Feldblyum T.V."/>
            <person name="Laub M.T."/>
            <person name="Paulsen I.T."/>
            <person name="Nelson K.E."/>
            <person name="Eisen J.A."/>
            <person name="Heidelberg J.F."/>
            <person name="Alley M.R."/>
            <person name="Ohta N."/>
            <person name="Maddock J.R."/>
            <person name="Potocka I."/>
            <person name="Nelson W.C."/>
            <person name="Newton A."/>
            <person name="Stephens C."/>
            <person name="Phadke N.D."/>
            <person name="Ely B."/>
            <person name="DeBoy R.T."/>
            <person name="Dodson R.J."/>
            <person name="Durkin A.S."/>
            <person name="Gwinn M.L."/>
            <person name="Haft D.H."/>
            <person name="Kolonay J.F."/>
            <person name="Smit J."/>
            <person name="Craven M.B."/>
            <person name="Khouri H."/>
            <person name="Shetty J."/>
            <person name="Berry K."/>
            <person name="Utterback T."/>
            <person name="Tran K."/>
            <person name="Wolf A."/>
            <person name="Vamathevan J."/>
            <person name="Ermolaeva M."/>
            <person name="White O."/>
            <person name="Salzberg S.L."/>
            <person name="Venter J.C."/>
            <person name="Shapiro L."/>
            <person name="Fraser C.M."/>
        </authorList>
    </citation>
    <scope>NUCLEOTIDE SEQUENCE [LARGE SCALE GENOMIC DNA]</scope>
    <source>
        <strain evidence="2">ATCC 19089 / CB15</strain>
    </source>
</reference>
<proteinExistence type="predicted"/>